<feature type="compositionally biased region" description="Low complexity" evidence="1">
    <location>
        <begin position="73"/>
        <end position="88"/>
    </location>
</feature>
<feature type="region of interest" description="Disordered" evidence="1">
    <location>
        <begin position="69"/>
        <end position="120"/>
    </location>
</feature>
<dbReference type="Pfam" id="PF08811">
    <property type="entry name" value="DUF1800"/>
    <property type="match status" value="1"/>
</dbReference>
<dbReference type="AlphaFoldDB" id="A0A1Y2JPX2"/>
<evidence type="ECO:0000256" key="1">
    <source>
        <dbReference type="SAM" id="MobiDB-lite"/>
    </source>
</evidence>
<comment type="caution">
    <text evidence="2">The sequence shown here is derived from an EMBL/GenBank/DDBJ whole genome shotgun (WGS) entry which is preliminary data.</text>
</comment>
<evidence type="ECO:0000313" key="3">
    <source>
        <dbReference type="Proteomes" id="UP000193335"/>
    </source>
</evidence>
<proteinExistence type="predicted"/>
<protein>
    <recommendedName>
        <fullName evidence="4">DUF1800 domain-containing protein</fullName>
    </recommendedName>
</protein>
<evidence type="ECO:0000313" key="2">
    <source>
        <dbReference type="EMBL" id="OSJ31680.1"/>
    </source>
</evidence>
<organism evidence="2 3">
    <name type="scientific">Bradyrhizobium japonicum</name>
    <dbReference type="NCBI Taxonomy" id="375"/>
    <lineage>
        <taxon>Bacteria</taxon>
        <taxon>Pseudomonadati</taxon>
        <taxon>Pseudomonadota</taxon>
        <taxon>Alphaproteobacteria</taxon>
        <taxon>Hyphomicrobiales</taxon>
        <taxon>Nitrobacteraceae</taxon>
        <taxon>Bradyrhizobium</taxon>
    </lineage>
</organism>
<gene>
    <name evidence="2" type="ORF">BSZ19_21275</name>
</gene>
<dbReference type="RefSeq" id="WP_085401554.1">
    <property type="nucleotide sequence ID" value="NZ_NAFL01000254.1"/>
</dbReference>
<feature type="compositionally biased region" description="Low complexity" evidence="1">
    <location>
        <begin position="111"/>
        <end position="120"/>
    </location>
</feature>
<dbReference type="Proteomes" id="UP000193335">
    <property type="component" value="Unassembled WGS sequence"/>
</dbReference>
<accession>A0A1Y2JPX2</accession>
<dbReference type="InterPro" id="IPR014917">
    <property type="entry name" value="DUF1800"/>
</dbReference>
<evidence type="ECO:0008006" key="4">
    <source>
        <dbReference type="Google" id="ProtNLM"/>
    </source>
</evidence>
<feature type="compositionally biased region" description="Polar residues" evidence="1">
    <location>
        <begin position="93"/>
        <end position="104"/>
    </location>
</feature>
<dbReference type="EMBL" id="NAFL01000254">
    <property type="protein sequence ID" value="OSJ31680.1"/>
    <property type="molecule type" value="Genomic_DNA"/>
</dbReference>
<reference evidence="2 3" key="1">
    <citation type="submission" date="2017-03" db="EMBL/GenBank/DDBJ databases">
        <title>Whole genome sequences of fourteen strains of Bradyrhizobium canariense and one strain of Bradyrhizobium japonicum isolated from Lupinus (Papilionoideae: Genisteae) species in Algeria.</title>
        <authorList>
            <person name="Crovadore J."/>
            <person name="Chekireb D."/>
            <person name="Brachmann A."/>
            <person name="Chablais R."/>
            <person name="Cochard B."/>
            <person name="Lefort F."/>
        </authorList>
    </citation>
    <scope>NUCLEOTIDE SEQUENCE [LARGE SCALE GENOMIC DNA]</scope>
    <source>
        <strain evidence="2 3">UBMA197</strain>
    </source>
</reference>
<sequence>MNNSAKAEAVLALHRFGMGPRPGSVAAVGTDPRGALIAELDRPLVLTAAASLPSSAKAYRTVADANARRAARAKQAQQQAKKQQTAAAPVMSEDQTQGEAQGQGSAKDAAEMAAKQAADAVPDPGRPIYLQEAKLRTEAALATDIGFAERLVWFWSNHFCISAYKIQSMSGAYEREAVRANALGHFVDLLLAVEGHPAMLFYLDNLGSMGANSIAGINRSRGLNENIAREIMELHTLGVRTGYTQDDVISFANVLTGWTLVPPGDNPEHGGEFTFNPRLHEPGGQTVLGKRYEQEDAEQGRAVLRDLAAHPATATHVATKLTRHFVADEPPPPLVEQMAKTFRNTEGDLKQVAITMVSSDEAWRGPPSKLKRPSEWDVGMVRATGITTVDPVRFTGGQELLGEGLWRPSAPKGYPDDEASWIDGIGRRLDIANNFAERVAATADPQGIIEDVFASQIAPEVKQAVGRAESRQQALALLFMSADFQRR</sequence>
<name>A0A1Y2JPX2_BRAJP</name>